<feature type="compositionally biased region" description="Polar residues" evidence="1">
    <location>
        <begin position="295"/>
        <end position="307"/>
    </location>
</feature>
<comment type="caution">
    <text evidence="4">The sequence shown here is derived from an EMBL/GenBank/DDBJ whole genome shotgun (WGS) entry which is preliminary data.</text>
</comment>
<dbReference type="InterPro" id="IPR008906">
    <property type="entry name" value="HATC_C_dom"/>
</dbReference>
<feature type="region of interest" description="Disordered" evidence="1">
    <location>
        <begin position="282"/>
        <end position="308"/>
    </location>
</feature>
<name>A0A8T1DRE4_9STRA</name>
<protein>
    <recommendedName>
        <fullName evidence="2">HAT C-terminal dimerisation domain-containing protein</fullName>
    </recommendedName>
</protein>
<evidence type="ECO:0000313" key="4">
    <source>
        <dbReference type="EMBL" id="KAG2943518.1"/>
    </source>
</evidence>
<dbReference type="Proteomes" id="UP000774804">
    <property type="component" value="Unassembled WGS sequence"/>
</dbReference>
<feature type="compositionally biased region" description="Basic and acidic residues" evidence="1">
    <location>
        <begin position="284"/>
        <end position="294"/>
    </location>
</feature>
<dbReference type="EMBL" id="RCMI01000008">
    <property type="protein sequence ID" value="KAG2943518.1"/>
    <property type="molecule type" value="Genomic_DNA"/>
</dbReference>
<organism evidence="4 6">
    <name type="scientific">Phytophthora cactorum</name>
    <dbReference type="NCBI Taxonomy" id="29920"/>
    <lineage>
        <taxon>Eukaryota</taxon>
        <taxon>Sar</taxon>
        <taxon>Stramenopiles</taxon>
        <taxon>Oomycota</taxon>
        <taxon>Peronosporomycetes</taxon>
        <taxon>Peronosporales</taxon>
        <taxon>Peronosporaceae</taxon>
        <taxon>Phytophthora</taxon>
    </lineage>
</organism>
<feature type="domain" description="HAT C-terminal dimerisation" evidence="2">
    <location>
        <begin position="101"/>
        <end position="189"/>
    </location>
</feature>
<dbReference type="SUPFAM" id="SSF53098">
    <property type="entry name" value="Ribonuclease H-like"/>
    <property type="match status" value="1"/>
</dbReference>
<evidence type="ECO:0000313" key="5">
    <source>
        <dbReference type="EMBL" id="KAG2997437.1"/>
    </source>
</evidence>
<reference evidence="4" key="1">
    <citation type="submission" date="2018-10" db="EMBL/GenBank/DDBJ databases">
        <title>Effector identification in a new, highly contiguous assembly of the strawberry crown rot pathogen Phytophthora cactorum.</title>
        <authorList>
            <person name="Armitage A.D."/>
            <person name="Nellist C.F."/>
            <person name="Bates H."/>
            <person name="Vickerstaff R.J."/>
            <person name="Harrison R.J."/>
        </authorList>
    </citation>
    <scope>NUCLEOTIDE SEQUENCE</scope>
    <source>
        <strain evidence="3">15-7</strain>
        <strain evidence="4">4032</strain>
        <strain evidence="5">P415</strain>
    </source>
</reference>
<dbReference type="Proteomes" id="UP000697107">
    <property type="component" value="Unassembled WGS sequence"/>
</dbReference>
<feature type="region of interest" description="Disordered" evidence="1">
    <location>
        <begin position="388"/>
        <end position="411"/>
    </location>
</feature>
<evidence type="ECO:0000313" key="6">
    <source>
        <dbReference type="Proteomes" id="UP000774804"/>
    </source>
</evidence>
<dbReference type="Pfam" id="PF05699">
    <property type="entry name" value="Dimer_Tnp_hAT"/>
    <property type="match status" value="1"/>
</dbReference>
<evidence type="ECO:0000259" key="2">
    <source>
        <dbReference type="Pfam" id="PF05699"/>
    </source>
</evidence>
<dbReference type="AlphaFoldDB" id="A0A8T1DRE4"/>
<accession>A0A8T1DRE4</accession>
<dbReference type="EMBL" id="RCMG01000011">
    <property type="protein sequence ID" value="KAG2868385.1"/>
    <property type="molecule type" value="Genomic_DNA"/>
</dbReference>
<dbReference type="VEuPathDB" id="FungiDB:PC110_g22478"/>
<dbReference type="VEuPathDB" id="FungiDB:PC110_g23301"/>
<sequence length="416" mass="46352">MGGIERSCQAERPEQVEVLAQLYLARIHDLDFEHPLPHFESTDQHPRWIAASELTPIAAKTRSLLREALDGRLFCRLEAAFATRPNRPLVTNYRNRRAEEELDRWLEDPVEVERDGTGPVKENVLECWRRLEHQGDYRIIPKAVRVLFAMPSPSCQIERDFGISGNMVTPQRTSLADHNVDMCSFLNRNKDFVDLLQCVATPKGDHHLHTSKSFVYAVDEDMDVGLEDIPSDLLAEFMSSTSLRDEWGGNTRILNVKSVRPSCDGFSEQHVVVTVHHTRPHFKAGTDHHSDGNNHRVQSPRRSSSDANVLAPLREVPDLVDPTKIVEAVRKKKTSLEDDGVEDSSKDITIYCSKDHNGAGHVQRSGGALATTHGQSVVLAQLEAQFRGEAADEGDQAGGGPPSGTSTAPALTWLLW</sequence>
<gene>
    <name evidence="3" type="ORF">PC113_g1084</name>
    <name evidence="4" type="ORF">PC115_g730</name>
    <name evidence="5" type="ORF">PC118_g1916</name>
</gene>
<dbReference type="Proteomes" id="UP000735874">
    <property type="component" value="Unassembled WGS sequence"/>
</dbReference>
<proteinExistence type="predicted"/>
<evidence type="ECO:0000313" key="3">
    <source>
        <dbReference type="EMBL" id="KAG2868385.1"/>
    </source>
</evidence>
<dbReference type="GO" id="GO:0046983">
    <property type="term" value="F:protein dimerization activity"/>
    <property type="evidence" value="ECO:0007669"/>
    <property type="project" value="InterPro"/>
</dbReference>
<evidence type="ECO:0000256" key="1">
    <source>
        <dbReference type="SAM" id="MobiDB-lite"/>
    </source>
</evidence>
<dbReference type="EMBL" id="RCML01000026">
    <property type="protein sequence ID" value="KAG2997437.1"/>
    <property type="molecule type" value="Genomic_DNA"/>
</dbReference>
<dbReference type="InterPro" id="IPR012337">
    <property type="entry name" value="RNaseH-like_sf"/>
</dbReference>